<dbReference type="AlphaFoldDB" id="A0A976ID34"/>
<dbReference type="GeneID" id="94347109"/>
<organism evidence="1 2">
    <name type="scientific">Bremia lactucae</name>
    <name type="common">Lettuce downy mildew</name>
    <dbReference type="NCBI Taxonomy" id="4779"/>
    <lineage>
        <taxon>Eukaryota</taxon>
        <taxon>Sar</taxon>
        <taxon>Stramenopiles</taxon>
        <taxon>Oomycota</taxon>
        <taxon>Peronosporomycetes</taxon>
        <taxon>Peronosporales</taxon>
        <taxon>Peronosporaceae</taxon>
        <taxon>Bremia</taxon>
    </lineage>
</organism>
<keyword evidence="2" id="KW-1185">Reference proteome</keyword>
<proteinExistence type="predicted"/>
<evidence type="ECO:0000313" key="2">
    <source>
        <dbReference type="Proteomes" id="UP000294530"/>
    </source>
</evidence>
<dbReference type="EMBL" id="SHOA02000014">
    <property type="protein sequence ID" value="TDH67244.1"/>
    <property type="molecule type" value="Genomic_DNA"/>
</dbReference>
<name>A0A976ID34_BRELC</name>
<gene>
    <name evidence="1" type="ORF">CCR75_003341</name>
</gene>
<reference evidence="1 2" key="1">
    <citation type="journal article" date="2021" name="Genome Biol.">
        <title>AFLAP: assembly-free linkage analysis pipeline using k-mers from genome sequencing data.</title>
        <authorList>
            <person name="Fletcher K."/>
            <person name="Zhang L."/>
            <person name="Gil J."/>
            <person name="Han R."/>
            <person name="Cavanaugh K."/>
            <person name="Michelmore R."/>
        </authorList>
    </citation>
    <scope>NUCLEOTIDE SEQUENCE [LARGE SCALE GENOMIC DNA]</scope>
    <source>
        <strain evidence="1 2">SF5</strain>
    </source>
</reference>
<accession>A0A976ID34</accession>
<dbReference type="KEGG" id="blac:94347109"/>
<protein>
    <submittedName>
        <fullName evidence="1">Uncharacterized protein</fullName>
    </submittedName>
</protein>
<evidence type="ECO:0000313" key="1">
    <source>
        <dbReference type="EMBL" id="TDH67244.1"/>
    </source>
</evidence>
<dbReference type="Proteomes" id="UP000294530">
    <property type="component" value="Unassembled WGS sequence"/>
</dbReference>
<sequence>MDGCLEANMLTGALSSAKSKHKWLDDWTAKLLRPAPQNLSSLFESTDDWKCLRTCGHGDDTILKLCDVENKVRIAHHIICTVIYEKEIRVLTGQEASNEHGILPRLLIHLMALKSVTSYRDAFAAPNKTFDRFTVASFFFSAFEHGGAGSTRHY</sequence>
<comment type="caution">
    <text evidence="1">The sequence shown here is derived from an EMBL/GenBank/DDBJ whole genome shotgun (WGS) entry which is preliminary data.</text>
</comment>
<dbReference type="RefSeq" id="XP_067816743.1">
    <property type="nucleotide sequence ID" value="XM_067961438.1"/>
</dbReference>
<dbReference type="OrthoDB" id="127457at2759"/>